<dbReference type="RefSeq" id="XP_035691323.1">
    <property type="nucleotide sequence ID" value="XM_035835430.1"/>
</dbReference>
<evidence type="ECO:0000256" key="1">
    <source>
        <dbReference type="SAM" id="MobiDB-lite"/>
    </source>
</evidence>
<feature type="region of interest" description="Disordered" evidence="1">
    <location>
        <begin position="61"/>
        <end position="94"/>
    </location>
</feature>
<dbReference type="OrthoDB" id="10069352at2759"/>
<reference evidence="4" key="2">
    <citation type="submission" date="2025-08" db="UniProtKB">
        <authorList>
            <consortium name="RefSeq"/>
        </authorList>
    </citation>
    <scope>IDENTIFICATION</scope>
    <source>
        <strain evidence="4">S238N-H82</strain>
        <tissue evidence="4">Testes</tissue>
    </source>
</reference>
<feature type="region of interest" description="Disordered" evidence="1">
    <location>
        <begin position="28"/>
        <end position="49"/>
    </location>
</feature>
<feature type="signal peptide" evidence="2">
    <location>
        <begin position="1"/>
        <end position="21"/>
    </location>
</feature>
<dbReference type="KEGG" id="bfo:118426168"/>
<organism evidence="3 4">
    <name type="scientific">Branchiostoma floridae</name>
    <name type="common">Florida lancelet</name>
    <name type="synonym">Amphioxus</name>
    <dbReference type="NCBI Taxonomy" id="7739"/>
    <lineage>
        <taxon>Eukaryota</taxon>
        <taxon>Metazoa</taxon>
        <taxon>Chordata</taxon>
        <taxon>Cephalochordata</taxon>
        <taxon>Leptocardii</taxon>
        <taxon>Amphioxiformes</taxon>
        <taxon>Branchiostomatidae</taxon>
        <taxon>Branchiostoma</taxon>
    </lineage>
</organism>
<dbReference type="Proteomes" id="UP000001554">
    <property type="component" value="Chromosome 11"/>
</dbReference>
<dbReference type="AlphaFoldDB" id="A0A9J7LYZ4"/>
<protein>
    <submittedName>
        <fullName evidence="4">Uncharacterized protein LOC118426168</fullName>
    </submittedName>
</protein>
<gene>
    <name evidence="4" type="primary">LOC118426168</name>
</gene>
<accession>A0A9J7LYZ4</accession>
<keyword evidence="2" id="KW-0732">Signal</keyword>
<feature type="compositionally biased region" description="Low complexity" evidence="1">
    <location>
        <begin position="80"/>
        <end position="94"/>
    </location>
</feature>
<evidence type="ECO:0000256" key="2">
    <source>
        <dbReference type="SAM" id="SignalP"/>
    </source>
</evidence>
<name>A0A9J7LYZ4_BRAFL</name>
<reference evidence="3" key="1">
    <citation type="journal article" date="2020" name="Nat. Ecol. Evol.">
        <title>Deeply conserved synteny resolves early events in vertebrate evolution.</title>
        <authorList>
            <person name="Simakov O."/>
            <person name="Marletaz F."/>
            <person name="Yue J.X."/>
            <person name="O'Connell B."/>
            <person name="Jenkins J."/>
            <person name="Brandt A."/>
            <person name="Calef R."/>
            <person name="Tung C.H."/>
            <person name="Huang T.K."/>
            <person name="Schmutz J."/>
            <person name="Satoh N."/>
            <person name="Yu J.K."/>
            <person name="Putnam N.H."/>
            <person name="Green R.E."/>
            <person name="Rokhsar D.S."/>
        </authorList>
    </citation>
    <scope>NUCLEOTIDE SEQUENCE [LARGE SCALE GENOMIC DNA]</scope>
    <source>
        <strain evidence="3">S238N-H82</strain>
    </source>
</reference>
<feature type="chain" id="PRO_5039934471" evidence="2">
    <location>
        <begin position="22"/>
        <end position="223"/>
    </location>
</feature>
<feature type="compositionally biased region" description="Low complexity" evidence="1">
    <location>
        <begin position="35"/>
        <end position="49"/>
    </location>
</feature>
<proteinExistence type="predicted"/>
<evidence type="ECO:0000313" key="4">
    <source>
        <dbReference type="RefSeq" id="XP_035691323.1"/>
    </source>
</evidence>
<feature type="compositionally biased region" description="Low complexity" evidence="1">
    <location>
        <begin position="61"/>
        <end position="72"/>
    </location>
</feature>
<sequence>MASLLVPALLGLMACCCVVTGQTTTYGGYGGSGSGEVPTTPDGPITTIGTTTDVVLTTTTVATTTEETTSESGGSGSGSGEEPTTAASSTSSNTATPADLSSSCFACSADNTADVNDPCLVGPMMAMSQPCPVGVCITILREDTNGTILLFERRCHIAACTGDNSDGVFSSTAGGDTEYQKCCDDAANCNTISYNELRGTATRAVTCTSMAAVLISVITLLAL</sequence>
<keyword evidence="3" id="KW-1185">Reference proteome</keyword>
<evidence type="ECO:0000313" key="3">
    <source>
        <dbReference type="Proteomes" id="UP000001554"/>
    </source>
</evidence>
<dbReference type="GeneID" id="118426168"/>